<gene>
    <name evidence="3" type="ORF">MVEN_02013000</name>
</gene>
<name>A0A8H7CHJ7_9AGAR</name>
<feature type="transmembrane region" description="Helical" evidence="2">
    <location>
        <begin position="138"/>
        <end position="158"/>
    </location>
</feature>
<dbReference type="OrthoDB" id="4991875at2759"/>
<comment type="caution">
    <text evidence="3">The sequence shown here is derived from an EMBL/GenBank/DDBJ whole genome shotgun (WGS) entry which is preliminary data.</text>
</comment>
<feature type="compositionally biased region" description="Basic residues" evidence="1">
    <location>
        <begin position="1"/>
        <end position="13"/>
    </location>
</feature>
<keyword evidence="2" id="KW-0472">Membrane</keyword>
<organism evidence="3 4">
    <name type="scientific">Mycena venus</name>
    <dbReference type="NCBI Taxonomy" id="2733690"/>
    <lineage>
        <taxon>Eukaryota</taxon>
        <taxon>Fungi</taxon>
        <taxon>Dikarya</taxon>
        <taxon>Basidiomycota</taxon>
        <taxon>Agaricomycotina</taxon>
        <taxon>Agaricomycetes</taxon>
        <taxon>Agaricomycetidae</taxon>
        <taxon>Agaricales</taxon>
        <taxon>Marasmiineae</taxon>
        <taxon>Mycenaceae</taxon>
        <taxon>Mycena</taxon>
    </lineage>
</organism>
<feature type="region of interest" description="Disordered" evidence="1">
    <location>
        <begin position="1"/>
        <end position="29"/>
    </location>
</feature>
<keyword evidence="4" id="KW-1185">Reference proteome</keyword>
<proteinExistence type="predicted"/>
<dbReference type="EMBL" id="JACAZI010000021">
    <property type="protein sequence ID" value="KAF7337899.1"/>
    <property type="molecule type" value="Genomic_DNA"/>
</dbReference>
<evidence type="ECO:0000256" key="2">
    <source>
        <dbReference type="SAM" id="Phobius"/>
    </source>
</evidence>
<feature type="region of interest" description="Disordered" evidence="1">
    <location>
        <begin position="104"/>
        <end position="128"/>
    </location>
</feature>
<evidence type="ECO:0000313" key="3">
    <source>
        <dbReference type="EMBL" id="KAF7337899.1"/>
    </source>
</evidence>
<keyword evidence="2" id="KW-0812">Transmembrane</keyword>
<reference evidence="3" key="1">
    <citation type="submission" date="2020-05" db="EMBL/GenBank/DDBJ databases">
        <title>Mycena genomes resolve the evolution of fungal bioluminescence.</title>
        <authorList>
            <person name="Tsai I.J."/>
        </authorList>
    </citation>
    <scope>NUCLEOTIDE SEQUENCE</scope>
    <source>
        <strain evidence="3">CCC161011</strain>
    </source>
</reference>
<protein>
    <submittedName>
        <fullName evidence="3">Uncharacterized protein</fullName>
    </submittedName>
</protein>
<sequence>MHRASSCRSRSRTQGRTTYAVEQDAEAGGSTRTLTATLVEGTDYVFYTLSHTASSESIIVGFDCGLKNGKAICSGTNANAQPQTATVPSLGTLVLDVVSTAAPSGPTSAASSNPTSVDPSSPSSSPNSSLRMAASIPVALSGVLLAGLRVALILVYSIQLEDTTRRLVSWINRLP</sequence>
<evidence type="ECO:0000256" key="1">
    <source>
        <dbReference type="SAM" id="MobiDB-lite"/>
    </source>
</evidence>
<dbReference type="Proteomes" id="UP000620124">
    <property type="component" value="Unassembled WGS sequence"/>
</dbReference>
<accession>A0A8H7CHJ7</accession>
<evidence type="ECO:0000313" key="4">
    <source>
        <dbReference type="Proteomes" id="UP000620124"/>
    </source>
</evidence>
<dbReference type="AlphaFoldDB" id="A0A8H7CHJ7"/>
<keyword evidence="2" id="KW-1133">Transmembrane helix</keyword>